<comment type="caution">
    <text evidence="2">The sequence shown here is derived from an EMBL/GenBank/DDBJ whole genome shotgun (WGS) entry which is preliminary data.</text>
</comment>
<evidence type="ECO:0000313" key="2">
    <source>
        <dbReference type="EMBL" id="NVN32038.1"/>
    </source>
</evidence>
<gene>
    <name evidence="2" type="ORF">HUK83_17070</name>
</gene>
<accession>A0A850NZ82</accession>
<dbReference type="PANTHER" id="PTHR30595:SF6">
    <property type="entry name" value="SCHLAFEN ALBA-2 DOMAIN-CONTAINING PROTEIN"/>
    <property type="match status" value="1"/>
</dbReference>
<dbReference type="InterPro" id="IPR038461">
    <property type="entry name" value="Schlafen_AlbA_2_dom_sf"/>
</dbReference>
<evidence type="ECO:0000259" key="1">
    <source>
        <dbReference type="Pfam" id="PF04326"/>
    </source>
</evidence>
<dbReference type="Gene3D" id="3.30.950.30">
    <property type="entry name" value="Schlafen, AAA domain"/>
    <property type="match status" value="1"/>
</dbReference>
<dbReference type="AlphaFoldDB" id="A0A850NZ82"/>
<organism evidence="2 3">
    <name type="scientific">Endobacter medicaginis</name>
    <dbReference type="NCBI Taxonomy" id="1181271"/>
    <lineage>
        <taxon>Bacteria</taxon>
        <taxon>Pseudomonadati</taxon>
        <taxon>Pseudomonadota</taxon>
        <taxon>Alphaproteobacteria</taxon>
        <taxon>Acetobacterales</taxon>
        <taxon>Acetobacteraceae</taxon>
        <taxon>Endobacter</taxon>
    </lineage>
</organism>
<dbReference type="GO" id="GO:0005524">
    <property type="term" value="F:ATP binding"/>
    <property type="evidence" value="ECO:0007669"/>
    <property type="project" value="UniProtKB-KW"/>
</dbReference>
<dbReference type="InterPro" id="IPR007421">
    <property type="entry name" value="Schlafen_AlbA_2_dom"/>
</dbReference>
<keyword evidence="2" id="KW-0547">Nucleotide-binding</keyword>
<sequence>MIKALVAGRKHSNQEIAGLINRARGDATNDINSGRISNIKNGQIKKYFATPAASAAELDQFMENVRPLALGDDGPLSPARLTKLLPVKLGLPNSLAITETDQIECKKSVNFIMKTIAAFCNNKGGYFVFGVENGTFNIIGLSDDKFEKYDLNKLNQNIRDQLGIGLDIYTKIHIINGKKLGIVYVAPAHTKPVITIHNTGDMAQGHIYYRYPGEDRLISPTDLQRLIEQRVQQLSQTILSKHLTNIMRFGVENAAVINLATGEIDGKAGSFLIDEALLPQISFLKDGEFVEQSGAPTLKLGLGLITSS</sequence>
<name>A0A850NZ82_9PROT</name>
<evidence type="ECO:0000313" key="3">
    <source>
        <dbReference type="Proteomes" id="UP000565205"/>
    </source>
</evidence>
<protein>
    <submittedName>
        <fullName evidence="2">ATP-binding protein</fullName>
    </submittedName>
</protein>
<dbReference type="EMBL" id="JABXXQ010000610">
    <property type="protein sequence ID" value="NVN32038.1"/>
    <property type="molecule type" value="Genomic_DNA"/>
</dbReference>
<dbReference type="Pfam" id="PF04326">
    <property type="entry name" value="SLFN_AlbA_2"/>
    <property type="match status" value="1"/>
</dbReference>
<keyword evidence="2" id="KW-0067">ATP-binding</keyword>
<feature type="domain" description="Schlafen AlbA-2" evidence="1">
    <location>
        <begin position="99"/>
        <end position="216"/>
    </location>
</feature>
<dbReference type="PANTHER" id="PTHR30595">
    <property type="entry name" value="GLPR-RELATED TRANSCRIPTIONAL REPRESSOR"/>
    <property type="match status" value="1"/>
</dbReference>
<reference evidence="2 3" key="1">
    <citation type="submission" date="2020-06" db="EMBL/GenBank/DDBJ databases">
        <title>Description of novel acetic acid bacteria.</title>
        <authorList>
            <person name="Sombolestani A."/>
        </authorList>
    </citation>
    <scope>NUCLEOTIDE SEQUENCE [LARGE SCALE GENOMIC DNA]</scope>
    <source>
        <strain evidence="2 3">LMG 26838</strain>
    </source>
</reference>
<proteinExistence type="predicted"/>
<dbReference type="Proteomes" id="UP000565205">
    <property type="component" value="Unassembled WGS sequence"/>
</dbReference>